<proteinExistence type="predicted"/>
<sequence>MSTLAGTAALATLATVAFSPSAQAATIGSCRLVVPAQVRIVGPYQHVKPTVTGTCTSYASSLSASWDGYASTGFEDFLWFDQKVSDDWDIYDWHPFGTVTWRPSGASEDVNYDEFTQNTPTTTVRLGSWTSLKAVRSGSRVTLTSTGTRYATTVQKRIPWQTTATLQYRPVGTTTWKTLKKATATKGALTYSYTSKAARDYRVSYAGGTTIWSSTSSTVRK</sequence>
<reference evidence="2 3" key="1">
    <citation type="submission" date="2019-08" db="EMBL/GenBank/DDBJ databases">
        <title>Dermacoccus abyssi strain HZAU 226, whole genome Nanopore sequencing project.</title>
        <authorList>
            <person name="Guo A."/>
            <person name="Zhang X."/>
            <person name="Ruan Y."/>
            <person name="Liu W."/>
            <person name="Chen Q."/>
            <person name="Gu L."/>
        </authorList>
    </citation>
    <scope>NUCLEOTIDE SEQUENCE [LARGE SCALE GENOMIC DNA]</scope>
    <source>
        <strain evidence="2 3">HZAU 226</strain>
    </source>
</reference>
<name>A0ABX5Z8E3_9MICO</name>
<keyword evidence="3" id="KW-1185">Reference proteome</keyword>
<evidence type="ECO:0000256" key="1">
    <source>
        <dbReference type="SAM" id="SignalP"/>
    </source>
</evidence>
<gene>
    <name evidence="2" type="ORF">FV141_05615</name>
</gene>
<protein>
    <submittedName>
        <fullName evidence="2">Uncharacterized protein</fullName>
    </submittedName>
</protein>
<dbReference type="EMBL" id="CP043031">
    <property type="protein sequence ID" value="QEH93066.1"/>
    <property type="molecule type" value="Genomic_DNA"/>
</dbReference>
<organism evidence="2 3">
    <name type="scientific">Dermacoccus abyssi</name>
    <dbReference type="NCBI Taxonomy" id="322596"/>
    <lineage>
        <taxon>Bacteria</taxon>
        <taxon>Bacillati</taxon>
        <taxon>Actinomycetota</taxon>
        <taxon>Actinomycetes</taxon>
        <taxon>Micrococcales</taxon>
        <taxon>Dermacoccaceae</taxon>
        <taxon>Dermacoccus</taxon>
    </lineage>
</organism>
<dbReference type="Proteomes" id="UP000323565">
    <property type="component" value="Chromosome"/>
</dbReference>
<evidence type="ECO:0000313" key="2">
    <source>
        <dbReference type="EMBL" id="QEH93066.1"/>
    </source>
</evidence>
<feature type="signal peptide" evidence="1">
    <location>
        <begin position="1"/>
        <end position="24"/>
    </location>
</feature>
<evidence type="ECO:0000313" key="3">
    <source>
        <dbReference type="Proteomes" id="UP000323565"/>
    </source>
</evidence>
<accession>A0ABX5Z8E3</accession>
<keyword evidence="1" id="KW-0732">Signal</keyword>
<feature type="chain" id="PRO_5045972806" evidence="1">
    <location>
        <begin position="25"/>
        <end position="221"/>
    </location>
</feature>